<dbReference type="Proteomes" id="UP000563094">
    <property type="component" value="Unassembled WGS sequence"/>
</dbReference>
<comment type="caution">
    <text evidence="2">The sequence shown here is derived from an EMBL/GenBank/DDBJ whole genome shotgun (WGS) entry which is preliminary data.</text>
</comment>
<dbReference type="AlphaFoldDB" id="A0A839GRL7"/>
<dbReference type="EMBL" id="JACJIQ010000023">
    <property type="protein sequence ID" value="MBA9079499.1"/>
    <property type="molecule type" value="Genomic_DNA"/>
</dbReference>
<feature type="signal peptide" evidence="1">
    <location>
        <begin position="1"/>
        <end position="21"/>
    </location>
</feature>
<dbReference type="PROSITE" id="PS51257">
    <property type="entry name" value="PROKAR_LIPOPROTEIN"/>
    <property type="match status" value="1"/>
</dbReference>
<keyword evidence="3" id="KW-1185">Reference proteome</keyword>
<feature type="chain" id="PRO_5032565238" description="Lipoprotein" evidence="1">
    <location>
        <begin position="22"/>
        <end position="143"/>
    </location>
</feature>
<reference evidence="2 3" key="1">
    <citation type="submission" date="2020-08" db="EMBL/GenBank/DDBJ databases">
        <title>Genomic Encyclopedia of Type Strains, Phase IV (KMG-IV): sequencing the most valuable type-strain genomes for metagenomic binning, comparative biology and taxonomic classification.</title>
        <authorList>
            <person name="Goeker M."/>
        </authorList>
    </citation>
    <scope>NUCLEOTIDE SEQUENCE [LARGE SCALE GENOMIC DNA]</scope>
    <source>
        <strain evidence="2 3">DSM 29854</strain>
    </source>
</reference>
<evidence type="ECO:0000313" key="2">
    <source>
        <dbReference type="EMBL" id="MBA9079499.1"/>
    </source>
</evidence>
<evidence type="ECO:0000256" key="1">
    <source>
        <dbReference type="SAM" id="SignalP"/>
    </source>
</evidence>
<evidence type="ECO:0000313" key="3">
    <source>
        <dbReference type="Proteomes" id="UP000563094"/>
    </source>
</evidence>
<evidence type="ECO:0008006" key="4">
    <source>
        <dbReference type="Google" id="ProtNLM"/>
    </source>
</evidence>
<dbReference type="RefSeq" id="WP_182514367.1">
    <property type="nucleotide sequence ID" value="NZ_JACJIQ010000023.1"/>
</dbReference>
<gene>
    <name evidence="2" type="ORF">FHS90_004237</name>
</gene>
<proteinExistence type="predicted"/>
<protein>
    <recommendedName>
        <fullName evidence="4">Lipoprotein</fullName>
    </recommendedName>
</protein>
<sequence length="143" mass="16391">MRNSYNTLAVLLLLLAGSACDMVWPEQSPQYWYKVQNHTRETLEVTLDPDPATSHATSTMRWTVAPGKTANVWGSSGSTEEGMVFDFEKKHPRMQSFRQVLMKGNGMLNQPKTDFTLTKHWTYHKIKAYEASYTLTVSESDFY</sequence>
<accession>A0A839GRL7</accession>
<organism evidence="2 3">
    <name type="scientific">Rufibacter quisquiliarum</name>
    <dbReference type="NCBI Taxonomy" id="1549639"/>
    <lineage>
        <taxon>Bacteria</taxon>
        <taxon>Pseudomonadati</taxon>
        <taxon>Bacteroidota</taxon>
        <taxon>Cytophagia</taxon>
        <taxon>Cytophagales</taxon>
        <taxon>Hymenobacteraceae</taxon>
        <taxon>Rufibacter</taxon>
    </lineage>
</organism>
<name>A0A839GRL7_9BACT</name>
<keyword evidence="1" id="KW-0732">Signal</keyword>